<organism evidence="1 2">
    <name type="scientific">Phytophthora rubi</name>
    <dbReference type="NCBI Taxonomy" id="129364"/>
    <lineage>
        <taxon>Eukaryota</taxon>
        <taxon>Sar</taxon>
        <taxon>Stramenopiles</taxon>
        <taxon>Oomycota</taxon>
        <taxon>Peronosporomycetes</taxon>
        <taxon>Peronosporales</taxon>
        <taxon>Peronosporaceae</taxon>
        <taxon>Phytophthora</taxon>
    </lineage>
</organism>
<reference evidence="1 2" key="1">
    <citation type="submission" date="2018-08" db="EMBL/GenBank/DDBJ databases">
        <title>Genomic investigation of the strawberry pathogen Phytophthora fragariae indicates pathogenicity is determined by transcriptional variation in three key races.</title>
        <authorList>
            <person name="Adams T.M."/>
            <person name="Armitage A.D."/>
            <person name="Sobczyk M.K."/>
            <person name="Bates H.J."/>
            <person name="Dunwell J.M."/>
            <person name="Nellist C.F."/>
            <person name="Harrison R.J."/>
        </authorList>
    </citation>
    <scope>NUCLEOTIDE SEQUENCE [LARGE SCALE GENOMIC DNA]</scope>
    <source>
        <strain evidence="1 2">SCRP333</strain>
    </source>
</reference>
<evidence type="ECO:0000313" key="2">
    <source>
        <dbReference type="Proteomes" id="UP000434957"/>
    </source>
</evidence>
<dbReference type="EMBL" id="QXFT01003262">
    <property type="protein sequence ID" value="KAE9287572.1"/>
    <property type="molecule type" value="Genomic_DNA"/>
</dbReference>
<accession>A0A6A4CDV3</accession>
<dbReference type="AlphaFoldDB" id="A0A6A4CDV3"/>
<sequence length="210" mass="24661">MPSFRVDADGDVEMAAPPPVFEVIKAPELKSWDQESLVEWLRKRRRYREEIVERCRISQEPVDAVLHSVRASLPPKLLNYLAHYVFRQPRDAITDQEILDKIQERVSEVMNGHIPDMYDFFKTHLKMDMDEQDVEARVVKYFVDFDQLIEEHGFTSMLAAGEVLKTEIKRLVSLQHREAKTDDIALHQLVLARAKVQQRYHMLTLYDKSP</sequence>
<keyword evidence="2" id="KW-1185">Reference proteome</keyword>
<protein>
    <submittedName>
        <fullName evidence="1">Uncharacterized protein</fullName>
    </submittedName>
</protein>
<comment type="caution">
    <text evidence="1">The sequence shown here is derived from an EMBL/GenBank/DDBJ whole genome shotgun (WGS) entry which is preliminary data.</text>
</comment>
<evidence type="ECO:0000313" key="1">
    <source>
        <dbReference type="EMBL" id="KAE9287572.1"/>
    </source>
</evidence>
<proteinExistence type="predicted"/>
<name>A0A6A4CDV3_9STRA</name>
<dbReference type="Proteomes" id="UP000434957">
    <property type="component" value="Unassembled WGS sequence"/>
</dbReference>
<gene>
    <name evidence="1" type="ORF">PR003_g26020</name>
</gene>